<dbReference type="Proteomes" id="UP000677898">
    <property type="component" value="Chromosome"/>
</dbReference>
<dbReference type="CDD" id="cd14668">
    <property type="entry name" value="mlta_B"/>
    <property type="match status" value="1"/>
</dbReference>
<dbReference type="Pfam" id="PF03562">
    <property type="entry name" value="MltA"/>
    <property type="match status" value="1"/>
</dbReference>
<dbReference type="GeneID" id="97319993"/>
<protein>
    <recommendedName>
        <fullName evidence="2">peptidoglycan lytic exotransglycosylase</fullName>
        <ecNumber evidence="2">4.2.2.n1</ecNumber>
    </recommendedName>
    <alternativeName>
        <fullName evidence="5">Murein hydrolase A</fullName>
    </alternativeName>
</protein>
<dbReference type="InterPro" id="IPR026044">
    <property type="entry name" value="MltA"/>
</dbReference>
<dbReference type="SMART" id="SM00925">
    <property type="entry name" value="MltA"/>
    <property type="match status" value="1"/>
</dbReference>
<evidence type="ECO:0000313" key="8">
    <source>
        <dbReference type="Proteomes" id="UP000677898"/>
    </source>
</evidence>
<accession>A0ABX7ZBJ8</accession>
<evidence type="ECO:0000313" key="7">
    <source>
        <dbReference type="EMBL" id="QUP52747.1"/>
    </source>
</evidence>
<dbReference type="PIRSF" id="PIRSF019422">
    <property type="entry name" value="MltA"/>
    <property type="match status" value="1"/>
</dbReference>
<dbReference type="EC" id="4.2.2.n1" evidence="2"/>
<dbReference type="InterPro" id="IPR005300">
    <property type="entry name" value="MltA_B"/>
</dbReference>
<keyword evidence="8" id="KW-1185">Reference proteome</keyword>
<comment type="catalytic activity">
    <reaction evidence="1">
        <text>Exolytic cleavage of the (1-&gt;4)-beta-glycosidic linkage between N-acetylmuramic acid (MurNAc) and N-acetylglucosamine (GlcNAc) residues in peptidoglycan, from either the reducing or the non-reducing ends of the peptidoglycan chains, with concomitant formation of a 1,6-anhydrobond in the MurNAc residue.</text>
        <dbReference type="EC" id="4.2.2.n1"/>
    </reaction>
</comment>
<dbReference type="Pfam" id="PF06725">
    <property type="entry name" value="3D"/>
    <property type="match status" value="1"/>
</dbReference>
<dbReference type="Gene3D" id="2.40.40.10">
    <property type="entry name" value="RlpA-like domain"/>
    <property type="match status" value="2"/>
</dbReference>
<evidence type="ECO:0000259" key="6">
    <source>
        <dbReference type="SMART" id="SM00925"/>
    </source>
</evidence>
<dbReference type="InterPro" id="IPR036908">
    <property type="entry name" value="RlpA-like_sf"/>
</dbReference>
<reference evidence="7 8" key="1">
    <citation type="journal article" date="2021" name="Phytopathology">
        <title>Complete genome sequence of Ralstonia syzygii subsp. indonesiensis strain LLRS-1, isolated from wilted tobacco in China.</title>
        <authorList>
            <person name="Lu C.H."/>
            <person name="Li J.Y."/>
            <person name="Mi M.G."/>
            <person name="Lin Z.L."/>
            <person name="Jiang N."/>
            <person name="Gai X."/>
            <person name="Ma J.H."/>
            <person name="Lei L.P."/>
            <person name="Xia Z.Y."/>
        </authorList>
    </citation>
    <scope>NUCLEOTIDE SEQUENCE [LARGE SCALE GENOMIC DNA]</scope>
    <source>
        <strain evidence="7 8">LLRS-1</strain>
    </source>
</reference>
<evidence type="ECO:0000256" key="4">
    <source>
        <dbReference type="ARBA" id="ARBA00023316"/>
    </source>
</evidence>
<dbReference type="EMBL" id="CP046729">
    <property type="protein sequence ID" value="QUP52747.1"/>
    <property type="molecule type" value="Genomic_DNA"/>
</dbReference>
<dbReference type="CDD" id="cd14485">
    <property type="entry name" value="mltA_like_LT_A"/>
    <property type="match status" value="1"/>
</dbReference>
<organism evidence="7 8">
    <name type="scientific">Ralstonia syzygii</name>
    <dbReference type="NCBI Taxonomy" id="28097"/>
    <lineage>
        <taxon>Bacteria</taxon>
        <taxon>Pseudomonadati</taxon>
        <taxon>Pseudomonadota</taxon>
        <taxon>Betaproteobacteria</taxon>
        <taxon>Burkholderiales</taxon>
        <taxon>Burkholderiaceae</taxon>
        <taxon>Ralstonia</taxon>
        <taxon>Ralstonia solanacearum species complex</taxon>
    </lineage>
</organism>
<keyword evidence="3" id="KW-0456">Lyase</keyword>
<dbReference type="PANTHER" id="PTHR30124">
    <property type="entry name" value="MEMBRANE-BOUND LYTIC MUREIN TRANSGLYCOSYLASE A"/>
    <property type="match status" value="1"/>
</dbReference>
<dbReference type="SUPFAM" id="SSF50685">
    <property type="entry name" value="Barwin-like endoglucanases"/>
    <property type="match status" value="1"/>
</dbReference>
<proteinExistence type="predicted"/>
<feature type="domain" description="Lytic transglycosylase MltA" evidence="6">
    <location>
        <begin position="142"/>
        <end position="275"/>
    </location>
</feature>
<dbReference type="RefSeq" id="WP_118882573.1">
    <property type="nucleotide sequence ID" value="NZ_CP046729.1"/>
</dbReference>
<gene>
    <name evidence="7" type="ORF">GO998_02750</name>
</gene>
<dbReference type="Gene3D" id="2.40.240.50">
    <property type="entry name" value="Barwin-like endoglucanases"/>
    <property type="match status" value="1"/>
</dbReference>
<dbReference type="PANTHER" id="PTHR30124:SF0">
    <property type="entry name" value="MEMBRANE-BOUND LYTIC MUREIN TRANSGLYCOSYLASE A"/>
    <property type="match status" value="1"/>
</dbReference>
<dbReference type="InterPro" id="IPR010611">
    <property type="entry name" value="3D_dom"/>
</dbReference>
<sequence>MTAATLEASTRAHAVRRRGWGGLAAALVAALLAACTSGPPPRVETPQAPTATLGGSLQPATWADVAGWSTDDLASAWPALQSNCQAMKRRADWARVCAAGLMVDAGDPIAMRTFFEDNFTPYRVVKDDGTDSGLITGYYEPLLRGSRTRHGVYQTPLYRMPAAWRGGKTLPARAQLVRSPALAGNEVVWVDDPVEAAFLQIQGSGQVQLEEGGIMRLGVGGTNNQPFRSFARWLLDQGEITPVQATMQGIKAWTRANPGRVDEMLNINPRYVFFNENPGNNDGPIGKLGVPLTAERSIAVDPSYIPLGAPVFLSTTKPLSTEPIQKLVFAQDVGSAIRGAVRADYYFGHGDAAGDLAGRMKQAGRLWVLAPKGSPVGVAAR</sequence>
<evidence type="ECO:0000256" key="1">
    <source>
        <dbReference type="ARBA" id="ARBA00001420"/>
    </source>
</evidence>
<evidence type="ECO:0000256" key="2">
    <source>
        <dbReference type="ARBA" id="ARBA00012587"/>
    </source>
</evidence>
<keyword evidence="4" id="KW-0961">Cell wall biogenesis/degradation</keyword>
<evidence type="ECO:0000256" key="3">
    <source>
        <dbReference type="ARBA" id="ARBA00023239"/>
    </source>
</evidence>
<evidence type="ECO:0000256" key="5">
    <source>
        <dbReference type="ARBA" id="ARBA00030918"/>
    </source>
</evidence>
<name>A0ABX7ZBJ8_9RALS</name>